<evidence type="ECO:0000313" key="8">
    <source>
        <dbReference type="EMBL" id="RWS08873.1"/>
    </source>
</evidence>
<evidence type="ECO:0000256" key="1">
    <source>
        <dbReference type="ARBA" id="ARBA00001971"/>
    </source>
</evidence>
<evidence type="ECO:0000256" key="2">
    <source>
        <dbReference type="ARBA" id="ARBA00010617"/>
    </source>
</evidence>
<evidence type="ECO:0000256" key="3">
    <source>
        <dbReference type="ARBA" id="ARBA00022617"/>
    </source>
</evidence>
<proteinExistence type="inferred from homology"/>
<comment type="cofactor">
    <cofactor evidence="1">
        <name>heme</name>
        <dbReference type="ChEBI" id="CHEBI:30413"/>
    </cofactor>
</comment>
<protein>
    <submittedName>
        <fullName evidence="8">Putative cytochrome P450 49a1-like protein</fullName>
    </submittedName>
</protein>
<keyword evidence="5" id="KW-0560">Oxidoreductase</keyword>
<dbReference type="SUPFAM" id="SSF48264">
    <property type="entry name" value="Cytochrome P450"/>
    <property type="match status" value="1"/>
</dbReference>
<dbReference type="Gene3D" id="1.10.630.10">
    <property type="entry name" value="Cytochrome P450"/>
    <property type="match status" value="1"/>
</dbReference>
<keyword evidence="7" id="KW-0503">Monooxygenase</keyword>
<gene>
    <name evidence="8" type="ORF">B4U79_18145</name>
</gene>
<sequence>MSDFQEDLFLWALENIGILSLDAKLGCFSRRDEVHALVSASQDAQDAVIRTEMSANDMWKKVPNLAYSKLIRSQNTLEKIVSHHLNQNRENTSKSKRTVFRQLIENENASLKDVFTIILDLFLAGIDTTSFTSGFALYFLAKNPQTQEKLRKEIKKFLPLKTSHLTPEMLNSMHFLKACVKETMRLRPVSIGVGRLTTQDIILQNYKVPTNVSNKTSENYFYVLAL</sequence>
<dbReference type="Pfam" id="PF00067">
    <property type="entry name" value="p450"/>
    <property type="match status" value="1"/>
</dbReference>
<dbReference type="InterPro" id="IPR036396">
    <property type="entry name" value="Cyt_P450_sf"/>
</dbReference>
<dbReference type="GO" id="GO:0005506">
    <property type="term" value="F:iron ion binding"/>
    <property type="evidence" value="ECO:0007669"/>
    <property type="project" value="InterPro"/>
</dbReference>
<dbReference type="PRINTS" id="PR00385">
    <property type="entry name" value="P450"/>
</dbReference>
<evidence type="ECO:0000313" key="9">
    <source>
        <dbReference type="Proteomes" id="UP000285301"/>
    </source>
</evidence>
<dbReference type="GO" id="GO:0016705">
    <property type="term" value="F:oxidoreductase activity, acting on paired donors, with incorporation or reduction of molecular oxygen"/>
    <property type="evidence" value="ECO:0007669"/>
    <property type="project" value="InterPro"/>
</dbReference>
<dbReference type="Proteomes" id="UP000285301">
    <property type="component" value="Unassembled WGS sequence"/>
</dbReference>
<dbReference type="GO" id="GO:0004497">
    <property type="term" value="F:monooxygenase activity"/>
    <property type="evidence" value="ECO:0007669"/>
    <property type="project" value="UniProtKB-KW"/>
</dbReference>
<comment type="similarity">
    <text evidence="2">Belongs to the cytochrome P450 family.</text>
</comment>
<dbReference type="InterPro" id="IPR050479">
    <property type="entry name" value="CYP11_CYP27_families"/>
</dbReference>
<evidence type="ECO:0000256" key="6">
    <source>
        <dbReference type="ARBA" id="ARBA00023004"/>
    </source>
</evidence>
<reference evidence="8 9" key="1">
    <citation type="journal article" date="2018" name="Gigascience">
        <title>Genomes of trombidid mites reveal novel predicted allergens and laterally-transferred genes associated with secondary metabolism.</title>
        <authorList>
            <person name="Dong X."/>
            <person name="Chaisiri K."/>
            <person name="Xia D."/>
            <person name="Armstrong S.D."/>
            <person name="Fang Y."/>
            <person name="Donnelly M.J."/>
            <person name="Kadowaki T."/>
            <person name="McGarry J.W."/>
            <person name="Darby A.C."/>
            <person name="Makepeace B.L."/>
        </authorList>
    </citation>
    <scope>NUCLEOTIDE SEQUENCE [LARGE SCALE GENOMIC DNA]</scope>
    <source>
        <strain evidence="8">UoL-WK</strain>
    </source>
</reference>
<keyword evidence="9" id="KW-1185">Reference proteome</keyword>
<dbReference type="OrthoDB" id="3945418at2759"/>
<organism evidence="8 9">
    <name type="scientific">Dinothrombium tinctorium</name>
    <dbReference type="NCBI Taxonomy" id="1965070"/>
    <lineage>
        <taxon>Eukaryota</taxon>
        <taxon>Metazoa</taxon>
        <taxon>Ecdysozoa</taxon>
        <taxon>Arthropoda</taxon>
        <taxon>Chelicerata</taxon>
        <taxon>Arachnida</taxon>
        <taxon>Acari</taxon>
        <taxon>Acariformes</taxon>
        <taxon>Trombidiformes</taxon>
        <taxon>Prostigmata</taxon>
        <taxon>Anystina</taxon>
        <taxon>Parasitengona</taxon>
        <taxon>Trombidioidea</taxon>
        <taxon>Trombidiidae</taxon>
        <taxon>Dinothrombium</taxon>
    </lineage>
</organism>
<keyword evidence="3" id="KW-0349">Heme</keyword>
<keyword evidence="6" id="KW-0408">Iron</keyword>
<keyword evidence="4" id="KW-0479">Metal-binding</keyword>
<dbReference type="InterPro" id="IPR002401">
    <property type="entry name" value="Cyt_P450_E_grp-I"/>
</dbReference>
<dbReference type="PRINTS" id="PR00463">
    <property type="entry name" value="EP450I"/>
</dbReference>
<dbReference type="PANTHER" id="PTHR24279">
    <property type="entry name" value="CYTOCHROME P450"/>
    <property type="match status" value="1"/>
</dbReference>
<comment type="caution">
    <text evidence="8">The sequence shown here is derived from an EMBL/GenBank/DDBJ whole genome shotgun (WGS) entry which is preliminary data.</text>
</comment>
<evidence type="ECO:0000256" key="5">
    <source>
        <dbReference type="ARBA" id="ARBA00023002"/>
    </source>
</evidence>
<evidence type="ECO:0000256" key="7">
    <source>
        <dbReference type="ARBA" id="ARBA00023033"/>
    </source>
</evidence>
<dbReference type="AlphaFoldDB" id="A0A3S3NTJ4"/>
<dbReference type="STRING" id="1965070.A0A3S3NTJ4"/>
<accession>A0A3S3NTJ4</accession>
<name>A0A3S3NTJ4_9ACAR</name>
<evidence type="ECO:0000256" key="4">
    <source>
        <dbReference type="ARBA" id="ARBA00022723"/>
    </source>
</evidence>
<dbReference type="PANTHER" id="PTHR24279:SF120">
    <property type="entry name" value="CYTOCHROME P450"/>
    <property type="match status" value="1"/>
</dbReference>
<dbReference type="GO" id="GO:0020037">
    <property type="term" value="F:heme binding"/>
    <property type="evidence" value="ECO:0007669"/>
    <property type="project" value="InterPro"/>
</dbReference>
<dbReference type="EMBL" id="NCKU01002746">
    <property type="protein sequence ID" value="RWS08873.1"/>
    <property type="molecule type" value="Genomic_DNA"/>
</dbReference>
<dbReference type="InterPro" id="IPR001128">
    <property type="entry name" value="Cyt_P450"/>
</dbReference>